<dbReference type="GeneID" id="93046433"/>
<organism evidence="1 2">
    <name type="scientific">Bacteroides fragilis CL07T12C05</name>
    <dbReference type="NCBI Taxonomy" id="997883"/>
    <lineage>
        <taxon>Bacteria</taxon>
        <taxon>Pseudomonadati</taxon>
        <taxon>Bacteroidota</taxon>
        <taxon>Bacteroidia</taxon>
        <taxon>Bacteroidales</taxon>
        <taxon>Bacteroidaceae</taxon>
        <taxon>Bacteroides</taxon>
    </lineage>
</organism>
<name>A0A0E2APG3_BACFG</name>
<evidence type="ECO:0000313" key="2">
    <source>
        <dbReference type="Proteomes" id="UP000003879"/>
    </source>
</evidence>
<dbReference type="PATRIC" id="fig|997883.3.peg.2218"/>
<reference evidence="1 2" key="1">
    <citation type="submission" date="2012-02" db="EMBL/GenBank/DDBJ databases">
        <title>The Genome Sequence of Bacteroides fragilis CL07T12C05.</title>
        <authorList>
            <consortium name="The Broad Institute Genome Sequencing Platform"/>
            <person name="Earl A."/>
            <person name="Ward D."/>
            <person name="Feldgarden M."/>
            <person name="Gevers D."/>
            <person name="Zitomersky N.L."/>
            <person name="Coyne M.J."/>
            <person name="Comstock L.E."/>
            <person name="Young S.K."/>
            <person name="Zeng Q."/>
            <person name="Gargeya S."/>
            <person name="Fitzgerald M."/>
            <person name="Haas B."/>
            <person name="Abouelleil A."/>
            <person name="Alvarado L."/>
            <person name="Arachchi H.M."/>
            <person name="Berlin A."/>
            <person name="Chapman S.B."/>
            <person name="Gearin G."/>
            <person name="Goldberg J."/>
            <person name="Griggs A."/>
            <person name="Gujja S."/>
            <person name="Hansen M."/>
            <person name="Heiman D."/>
            <person name="Howarth C."/>
            <person name="Larimer J."/>
            <person name="Lui A."/>
            <person name="MacDonald P.J.P."/>
            <person name="McCowen C."/>
            <person name="Montmayeur A."/>
            <person name="Murphy C."/>
            <person name="Neiman D."/>
            <person name="Pearson M."/>
            <person name="Priest M."/>
            <person name="Roberts A."/>
            <person name="Saif S."/>
            <person name="Shea T."/>
            <person name="Sisk P."/>
            <person name="Stolte C."/>
            <person name="Sykes S."/>
            <person name="Wortman J."/>
            <person name="Nusbaum C."/>
            <person name="Birren B."/>
        </authorList>
    </citation>
    <scope>NUCLEOTIDE SEQUENCE [LARGE SCALE GENOMIC DNA]</scope>
    <source>
        <strain evidence="1 2">CL07T12C05</strain>
    </source>
</reference>
<gene>
    <name evidence="1" type="ORF">HMPREF1056_02122</name>
</gene>
<evidence type="ECO:0000313" key="1">
    <source>
        <dbReference type="EMBL" id="EIY96234.1"/>
    </source>
</evidence>
<dbReference type="RefSeq" id="WP_005794395.1">
    <property type="nucleotide sequence ID" value="NZ_JH724215.1"/>
</dbReference>
<proteinExistence type="predicted"/>
<dbReference type="EMBL" id="AGXN01000012">
    <property type="protein sequence ID" value="EIY96234.1"/>
    <property type="molecule type" value="Genomic_DNA"/>
</dbReference>
<accession>A0A0E2APG3</accession>
<dbReference type="AlphaFoldDB" id="A0A0E2APG3"/>
<dbReference type="Proteomes" id="UP000003879">
    <property type="component" value="Unassembled WGS sequence"/>
</dbReference>
<protein>
    <submittedName>
        <fullName evidence="1">Uncharacterized protein</fullName>
    </submittedName>
</protein>
<dbReference type="HOGENOM" id="CLU_1406275_0_0_10"/>
<sequence length="193" mass="22391">MKKNILFFLLYTIMCFTSYSQNKQISYSSVNGLVTYDNGSGTKADIGAKLYIIPCKYFKQDIELKNDSIQMGYESLLQYIKWKELVGQEQAIAKLKEYDFYISAEEQIRREGELAICLVDILKSNKVKYSCTIDNTGKYKTTIPYGNYYFIFKSANKSVDKSILNGRGTYNIYKIKLYSKYKDISTSFNADYH</sequence>
<comment type="caution">
    <text evidence="1">The sequence shown here is derived from an EMBL/GenBank/DDBJ whole genome shotgun (WGS) entry which is preliminary data.</text>
</comment>